<dbReference type="GO" id="GO:0005634">
    <property type="term" value="C:nucleus"/>
    <property type="evidence" value="ECO:0007669"/>
    <property type="project" value="UniProtKB-SubCell"/>
</dbReference>
<evidence type="ECO:0000256" key="4">
    <source>
        <dbReference type="ARBA" id="ARBA00022737"/>
    </source>
</evidence>
<dbReference type="SUPFAM" id="SSF48371">
    <property type="entry name" value="ARM repeat"/>
    <property type="match status" value="2"/>
</dbReference>
<feature type="region of interest" description="Disordered" evidence="6">
    <location>
        <begin position="448"/>
        <end position="467"/>
    </location>
</feature>
<dbReference type="AlphaFoldDB" id="A0A165XNY2"/>
<sequence length="900" mass="92328">MAVDLVGLKRIKNSVIGNPSAKLALAMDDVFIHNLVQSLTRAPNDVRIEAAHVIASISYGSLPALHALLAASAPQALLFALSPLSTPTPTPAPTQPHPTSLIAALARALRALAAATADAVGPGLWGLVTHPPSAAPARAAARIALEELCGPDALDVYLPLLLPPGTATASIGPAAVSIALLLSATLRAPAHRTRVAEWLPPALRTPAPAPHSHNPAHSPSHPRRWEASAAAAEPELPGGWVATQLTRLVNSRDAKAQEAGLGGLAALARDNPIVAAGLGLVDGRDVPVALDRALVLCRGGKGGREVQIAACLCATHIIRASPPASGAQFQTQMYAGAVLATVLRLISDASEERSVRTRACFVLTFLVTDDAPLAQLATERGALAPLVELVRTLTPPPHAATDANAGAEDDDIDVEVEEEPEGASRLREAALRALAALCLLDHEPRRTLLSPSPPLGPGPGSAPAANLNPALTNPALVVPSNAATTASLALATAAAALAAGAQNQNGGGGGSGGQQTSFAPSLLLALGATHPAVRHAACHLVRVLARGVAPLRTTLVDSGLGVGVFRIMMRRIRGVEGQGPPPSATRTPTSISLSAGGGTEGWEWEERAVVGAALGAVCNAVNEFSPLRQVYIEGGLVPRLGQLLSLRPAPAGSLEDDQAMEGAGAEIGEGVGVDNEIRLGVLWTLKNLLNKSPLQLKRDVMGVLGWGLLGELLADRDTAVREQAFWVLRNLAENDAAAALVLDSMGRVPLLDALTAGLEAGSADVVLQAASAFANFANATQTARALQTHPPLARALCTVLEGHKGHSDARKPAVSGALELVRKGWRDGGVGAALRRVCDGGGERRERRESLAMALGAGMGTGGGGRGMGGEGEDREVVELARQAVEWLDSGVVDISDFAS</sequence>
<evidence type="ECO:0000313" key="8">
    <source>
        <dbReference type="Proteomes" id="UP000076532"/>
    </source>
</evidence>
<feature type="compositionally biased region" description="Acidic residues" evidence="6">
    <location>
        <begin position="407"/>
        <end position="421"/>
    </location>
</feature>
<dbReference type="GO" id="GO:0005737">
    <property type="term" value="C:cytoplasm"/>
    <property type="evidence" value="ECO:0007669"/>
    <property type="project" value="UniProtKB-SubCell"/>
</dbReference>
<evidence type="ECO:0000256" key="1">
    <source>
        <dbReference type="ARBA" id="ARBA00004123"/>
    </source>
</evidence>
<dbReference type="SMART" id="SM00185">
    <property type="entry name" value="ARM"/>
    <property type="match status" value="4"/>
</dbReference>
<dbReference type="Gene3D" id="1.25.10.10">
    <property type="entry name" value="Leucine-rich Repeat Variant"/>
    <property type="match status" value="2"/>
</dbReference>
<feature type="region of interest" description="Disordered" evidence="6">
    <location>
        <begin position="395"/>
        <end position="423"/>
    </location>
</feature>
<comment type="subcellular location">
    <subcellularLocation>
        <location evidence="2">Cytoplasm</location>
    </subcellularLocation>
    <subcellularLocation>
        <location evidence="1">Nucleus</location>
    </subcellularLocation>
</comment>
<dbReference type="InterPro" id="IPR038739">
    <property type="entry name" value="ARMC8/Vid28"/>
</dbReference>
<organism evidence="7 8">
    <name type="scientific">Athelia psychrophila</name>
    <dbReference type="NCBI Taxonomy" id="1759441"/>
    <lineage>
        <taxon>Eukaryota</taxon>
        <taxon>Fungi</taxon>
        <taxon>Dikarya</taxon>
        <taxon>Basidiomycota</taxon>
        <taxon>Agaricomycotina</taxon>
        <taxon>Agaricomycetes</taxon>
        <taxon>Agaricomycetidae</taxon>
        <taxon>Atheliales</taxon>
        <taxon>Atheliaceae</taxon>
        <taxon>Athelia</taxon>
    </lineage>
</organism>
<reference evidence="7 8" key="1">
    <citation type="journal article" date="2016" name="Mol. Biol. Evol.">
        <title>Comparative Genomics of Early-Diverging Mushroom-Forming Fungi Provides Insights into the Origins of Lignocellulose Decay Capabilities.</title>
        <authorList>
            <person name="Nagy L.G."/>
            <person name="Riley R."/>
            <person name="Tritt A."/>
            <person name="Adam C."/>
            <person name="Daum C."/>
            <person name="Floudas D."/>
            <person name="Sun H."/>
            <person name="Yadav J.S."/>
            <person name="Pangilinan J."/>
            <person name="Larsson K.H."/>
            <person name="Matsuura K."/>
            <person name="Barry K."/>
            <person name="Labutti K."/>
            <person name="Kuo R."/>
            <person name="Ohm R.A."/>
            <person name="Bhattacharya S.S."/>
            <person name="Shirouzu T."/>
            <person name="Yoshinaga Y."/>
            <person name="Martin F.M."/>
            <person name="Grigoriev I.V."/>
            <person name="Hibbett D.S."/>
        </authorList>
    </citation>
    <scope>NUCLEOTIDE SEQUENCE [LARGE SCALE GENOMIC DNA]</scope>
    <source>
        <strain evidence="7 8">CBS 109695</strain>
    </source>
</reference>
<dbReference type="InterPro" id="IPR016024">
    <property type="entry name" value="ARM-type_fold"/>
</dbReference>
<dbReference type="GO" id="GO:0034657">
    <property type="term" value="C:GID complex"/>
    <property type="evidence" value="ECO:0007669"/>
    <property type="project" value="TreeGrafter"/>
</dbReference>
<evidence type="ECO:0000256" key="5">
    <source>
        <dbReference type="ARBA" id="ARBA00023242"/>
    </source>
</evidence>
<protein>
    <submittedName>
        <fullName evidence="7">ARM repeat-containing protein</fullName>
    </submittedName>
</protein>
<evidence type="ECO:0000256" key="3">
    <source>
        <dbReference type="ARBA" id="ARBA00022490"/>
    </source>
</evidence>
<evidence type="ECO:0000256" key="2">
    <source>
        <dbReference type="ARBA" id="ARBA00004496"/>
    </source>
</evidence>
<feature type="compositionally biased region" description="Low complexity" evidence="6">
    <location>
        <begin position="202"/>
        <end position="219"/>
    </location>
</feature>
<dbReference type="STRING" id="436010.A0A165XNY2"/>
<dbReference type="PANTHER" id="PTHR15651">
    <property type="entry name" value="ARMADILLO REPEAT-CONTAINING PROTEIN 8"/>
    <property type="match status" value="1"/>
</dbReference>
<accession>A0A165XNY2</accession>
<proteinExistence type="predicted"/>
<keyword evidence="3" id="KW-0963">Cytoplasm</keyword>
<dbReference type="InterPro" id="IPR011989">
    <property type="entry name" value="ARM-like"/>
</dbReference>
<keyword evidence="5" id="KW-0539">Nucleus</keyword>
<dbReference type="PANTHER" id="PTHR15651:SF7">
    <property type="entry name" value="ARMADILLO REPEAT-CONTAINING PROTEIN 8"/>
    <property type="match status" value="1"/>
</dbReference>
<dbReference type="GO" id="GO:0043161">
    <property type="term" value="P:proteasome-mediated ubiquitin-dependent protein catabolic process"/>
    <property type="evidence" value="ECO:0007669"/>
    <property type="project" value="TreeGrafter"/>
</dbReference>
<keyword evidence="4" id="KW-0677">Repeat</keyword>
<evidence type="ECO:0000256" key="6">
    <source>
        <dbReference type="SAM" id="MobiDB-lite"/>
    </source>
</evidence>
<feature type="region of interest" description="Disordered" evidence="6">
    <location>
        <begin position="575"/>
        <end position="597"/>
    </location>
</feature>
<feature type="compositionally biased region" description="Polar residues" evidence="6">
    <location>
        <begin position="584"/>
        <end position="593"/>
    </location>
</feature>
<dbReference type="EMBL" id="KV417715">
    <property type="protein sequence ID" value="KZP08740.1"/>
    <property type="molecule type" value="Genomic_DNA"/>
</dbReference>
<dbReference type="OrthoDB" id="5559898at2759"/>
<dbReference type="Proteomes" id="UP000076532">
    <property type="component" value="Unassembled WGS sequence"/>
</dbReference>
<evidence type="ECO:0000313" key="7">
    <source>
        <dbReference type="EMBL" id="KZP08740.1"/>
    </source>
</evidence>
<keyword evidence="8" id="KW-1185">Reference proteome</keyword>
<name>A0A165XNY2_9AGAM</name>
<dbReference type="InterPro" id="IPR000225">
    <property type="entry name" value="Armadillo"/>
</dbReference>
<feature type="region of interest" description="Disordered" evidence="6">
    <location>
        <begin position="202"/>
        <end position="230"/>
    </location>
</feature>
<gene>
    <name evidence="7" type="ORF">FIBSPDRAFT_938844</name>
</gene>